<dbReference type="EMBL" id="NPDV01000023">
    <property type="protein sequence ID" value="PJZ51514.1"/>
    <property type="molecule type" value="Genomic_DNA"/>
</dbReference>
<sequence>MANELKIPLTDNEVKVYYQSLLQKVTANDFNRLSGAESEHSAIPAVLSAILATIGRNSDTAIGFSVSTLDNQTIQVGSGLYIRPHAVYIFPPVTLTPNSGSLEGIYEIELEEALTDSSAVPLWNTTTQRFQPQVRPTRKTYRTSLFEQWVNTQGLPTPTTGRIGLLSFKKNSIGEPITNLNRILPVYDPGLIGVEVQLDPGIGDRTSLADAINWLFQHLESKDFLRTTSSPGFDNAKFQVRTQGNFAYWSKDGGGTWLPFA</sequence>
<dbReference type="EMBL" id="NPDU01000029">
    <property type="protein sequence ID" value="PJZ61578.1"/>
    <property type="molecule type" value="Genomic_DNA"/>
</dbReference>
<evidence type="ECO:0000313" key="1">
    <source>
        <dbReference type="EMBL" id="PJZ51514.1"/>
    </source>
</evidence>
<accession>A0A2M9YJ33</accession>
<keyword evidence="3" id="KW-1185">Reference proteome</keyword>
<gene>
    <name evidence="2" type="ORF">CH376_12380</name>
    <name evidence="1" type="ORF">CH380_19705</name>
</gene>
<evidence type="ECO:0000313" key="2">
    <source>
        <dbReference type="EMBL" id="PJZ61578.1"/>
    </source>
</evidence>
<proteinExistence type="predicted"/>
<organism evidence="1 4">
    <name type="scientific">Leptospira adleri</name>
    <dbReference type="NCBI Taxonomy" id="2023186"/>
    <lineage>
        <taxon>Bacteria</taxon>
        <taxon>Pseudomonadati</taxon>
        <taxon>Spirochaetota</taxon>
        <taxon>Spirochaetia</taxon>
        <taxon>Leptospirales</taxon>
        <taxon>Leptospiraceae</taxon>
        <taxon>Leptospira</taxon>
    </lineage>
</organism>
<protein>
    <submittedName>
        <fullName evidence="1">Uncharacterized protein</fullName>
    </submittedName>
</protein>
<evidence type="ECO:0000313" key="3">
    <source>
        <dbReference type="Proteomes" id="UP000232149"/>
    </source>
</evidence>
<dbReference type="Proteomes" id="UP000232188">
    <property type="component" value="Unassembled WGS sequence"/>
</dbReference>
<evidence type="ECO:0000313" key="4">
    <source>
        <dbReference type="Proteomes" id="UP000232188"/>
    </source>
</evidence>
<dbReference type="Proteomes" id="UP000232149">
    <property type="component" value="Unassembled WGS sequence"/>
</dbReference>
<dbReference type="AlphaFoldDB" id="A0A2M9YJ33"/>
<dbReference type="RefSeq" id="WP_100787473.1">
    <property type="nucleotide sequence ID" value="NZ_NPDU01000029.1"/>
</dbReference>
<comment type="caution">
    <text evidence="1">The sequence shown here is derived from an EMBL/GenBank/DDBJ whole genome shotgun (WGS) entry which is preliminary data.</text>
</comment>
<name>A0A2M9YJ33_9LEPT</name>
<reference evidence="3 4" key="1">
    <citation type="submission" date="2017-07" db="EMBL/GenBank/DDBJ databases">
        <title>Leptospira spp. isolated from tropical soils.</title>
        <authorList>
            <person name="Thibeaux R."/>
            <person name="Iraola G."/>
            <person name="Ferres I."/>
            <person name="Bierque E."/>
            <person name="Girault D."/>
            <person name="Soupe-Gilbert M.-E."/>
            <person name="Picardeau M."/>
            <person name="Goarant C."/>
        </authorList>
    </citation>
    <scope>NUCLEOTIDE SEQUENCE [LARGE SCALE GENOMIC DNA]</scope>
    <source>
        <strain evidence="1 4">FH2-B-C1</strain>
        <strain evidence="2 3">FH2-B-D1</strain>
    </source>
</reference>